<dbReference type="InterPro" id="IPR016163">
    <property type="entry name" value="Ald_DH_C"/>
</dbReference>
<dbReference type="InterPro" id="IPR050740">
    <property type="entry name" value="Aldehyde_DH_Superfamily"/>
</dbReference>
<dbReference type="CDD" id="cd07082">
    <property type="entry name" value="ALDH_F11_NP-GAPDH"/>
    <property type="match status" value="1"/>
</dbReference>
<comment type="similarity">
    <text evidence="1">Belongs to the aldehyde dehydrogenase family.</text>
</comment>
<dbReference type="Gene3D" id="3.40.605.10">
    <property type="entry name" value="Aldehyde Dehydrogenase, Chain A, domain 1"/>
    <property type="match status" value="1"/>
</dbReference>
<reference evidence="5" key="1">
    <citation type="submission" date="2016-11" db="EMBL/GenBank/DDBJ databases">
        <authorList>
            <person name="Varghese N."/>
            <person name="Submissions S."/>
        </authorList>
    </citation>
    <scope>NUCLEOTIDE SEQUENCE [LARGE SCALE GENOMIC DNA]</scope>
    <source>
        <strain evidence="5">DSM 9756</strain>
    </source>
</reference>
<feature type="domain" description="Aldehyde dehydrogenase" evidence="3">
    <location>
        <begin position="66"/>
        <end position="505"/>
    </location>
</feature>
<keyword evidence="5" id="KW-1185">Reference proteome</keyword>
<organism evidence="4 5">
    <name type="scientific">Desulfacinum infernum DSM 9756</name>
    <dbReference type="NCBI Taxonomy" id="1121391"/>
    <lineage>
        <taxon>Bacteria</taxon>
        <taxon>Pseudomonadati</taxon>
        <taxon>Thermodesulfobacteriota</taxon>
        <taxon>Syntrophobacteria</taxon>
        <taxon>Syntrophobacterales</taxon>
        <taxon>Syntrophobacteraceae</taxon>
        <taxon>Desulfacinum</taxon>
    </lineage>
</organism>
<dbReference type="GO" id="GO:0016620">
    <property type="term" value="F:oxidoreductase activity, acting on the aldehyde or oxo group of donors, NAD or NADP as acceptor"/>
    <property type="evidence" value="ECO:0007669"/>
    <property type="project" value="InterPro"/>
</dbReference>
<evidence type="ECO:0000256" key="1">
    <source>
        <dbReference type="ARBA" id="ARBA00009986"/>
    </source>
</evidence>
<dbReference type="STRING" id="1121391.SAMN02745206_02370"/>
<dbReference type="PANTHER" id="PTHR43353">
    <property type="entry name" value="SUCCINATE-SEMIALDEHYDE DEHYDROGENASE, MITOCHONDRIAL"/>
    <property type="match status" value="1"/>
</dbReference>
<dbReference type="Gene3D" id="3.40.309.10">
    <property type="entry name" value="Aldehyde Dehydrogenase, Chain A, domain 2"/>
    <property type="match status" value="1"/>
</dbReference>
<dbReference type="InterPro" id="IPR016161">
    <property type="entry name" value="Ald_DH/histidinol_DH"/>
</dbReference>
<dbReference type="AlphaFoldDB" id="A0A1M5D774"/>
<dbReference type="InterPro" id="IPR016160">
    <property type="entry name" value="Ald_DH_CS_CYS"/>
</dbReference>
<dbReference type="Pfam" id="PF00171">
    <property type="entry name" value="Aldedh"/>
    <property type="match status" value="1"/>
</dbReference>
<proteinExistence type="inferred from homology"/>
<gene>
    <name evidence="4" type="ORF">SAMN02745206_02370</name>
</gene>
<evidence type="ECO:0000313" key="5">
    <source>
        <dbReference type="Proteomes" id="UP000184076"/>
    </source>
</evidence>
<dbReference type="InterPro" id="IPR015590">
    <property type="entry name" value="Aldehyde_DH_dom"/>
</dbReference>
<evidence type="ECO:0000259" key="3">
    <source>
        <dbReference type="Pfam" id="PF00171"/>
    </source>
</evidence>
<protein>
    <submittedName>
        <fullName evidence="4">Glyceraldehyde-3-phosphate dehydrogenase (NADP+)</fullName>
    </submittedName>
</protein>
<name>A0A1M5D774_9BACT</name>
<dbReference type="PANTHER" id="PTHR43353:SF5">
    <property type="entry name" value="SUCCINATE-SEMIALDEHYDE DEHYDROGENASE, MITOCHONDRIAL"/>
    <property type="match status" value="1"/>
</dbReference>
<dbReference type="Proteomes" id="UP000184076">
    <property type="component" value="Unassembled WGS sequence"/>
</dbReference>
<sequence length="541" mass="60070">MNPSKDLEDLVLTSEDQIPEPFRPSFTDQRIYLCDGRMIPWSGPQTPVSSPIHMAGDGGSPEPVSLGHVPDLDADRALECLEAAHRAYDHGRGPWPTLPVAERLGHMEDFVHRMVARKDPVVRLIMWEICKSRKDAEKEFTRTVQYIRDTIDALKDLDRASSRFVFQEGLLAQIRRAPLGVALCMGPFNYPLNETFATLIPALLMGNTVVFKPPKHGCLLYEPLLEAFRDAFPPGVVNMVTGSGSRVIPPLMESGKVNVFAFIGTSRVANSLRQRHPKLNRLRCVLGLEAKNPAIILPDADLEVTVRECVLGGLSFNGQRCTALKIFFVHKSLAERFVRDLSDAVSSVPVGLPWEDPVITPLAEPGKPDYLASLIDDALALGARVTNDGGGSRHYSAFRPAVVYPVDARMRLFHEEQFGPVLPVVPYEDLEEPVRAVIESPYGQQLSLFGTDPERMARLIDPLVNQVCRVNLNCQCQRGPDTFPFTGRKDSAESTLSVADALRAFSIRTLVAARDDEADKALIRTILRERLSRFLSTDFLL</sequence>
<dbReference type="InterPro" id="IPR016162">
    <property type="entry name" value="Ald_DH_N"/>
</dbReference>
<dbReference type="SUPFAM" id="SSF53720">
    <property type="entry name" value="ALDH-like"/>
    <property type="match status" value="1"/>
</dbReference>
<evidence type="ECO:0000313" key="4">
    <source>
        <dbReference type="EMBL" id="SHF62801.1"/>
    </source>
</evidence>
<keyword evidence="2" id="KW-0560">Oxidoreductase</keyword>
<dbReference type="EMBL" id="FQVB01000022">
    <property type="protein sequence ID" value="SHF62801.1"/>
    <property type="molecule type" value="Genomic_DNA"/>
</dbReference>
<accession>A0A1M5D774</accession>
<dbReference type="RefSeq" id="WP_073039723.1">
    <property type="nucleotide sequence ID" value="NZ_FQVB01000022.1"/>
</dbReference>
<dbReference type="PROSITE" id="PS00070">
    <property type="entry name" value="ALDEHYDE_DEHYDR_CYS"/>
    <property type="match status" value="1"/>
</dbReference>
<dbReference type="OrthoDB" id="9762436at2"/>
<evidence type="ECO:0000256" key="2">
    <source>
        <dbReference type="ARBA" id="ARBA00023002"/>
    </source>
</evidence>